<reference evidence="2" key="1">
    <citation type="journal article" date="2014" name="Int. J. Syst. Evol. Microbiol.">
        <title>Complete genome sequence of Corynebacterium casei LMG S-19264T (=DSM 44701T), isolated from a smear-ripened cheese.</title>
        <authorList>
            <consortium name="US DOE Joint Genome Institute (JGI-PGF)"/>
            <person name="Walter F."/>
            <person name="Albersmeier A."/>
            <person name="Kalinowski J."/>
            <person name="Ruckert C."/>
        </authorList>
    </citation>
    <scope>NUCLEOTIDE SEQUENCE</scope>
    <source>
        <strain evidence="2">JCM 4386</strain>
    </source>
</reference>
<dbReference type="EMBL" id="BMTL01000054">
    <property type="protein sequence ID" value="GGS28175.1"/>
    <property type="molecule type" value="Genomic_DNA"/>
</dbReference>
<accession>A0A918GCE6</accession>
<feature type="transmembrane region" description="Helical" evidence="1">
    <location>
        <begin position="186"/>
        <end position="206"/>
    </location>
</feature>
<feature type="transmembrane region" description="Helical" evidence="1">
    <location>
        <begin position="49"/>
        <end position="67"/>
    </location>
</feature>
<keyword evidence="3" id="KW-1185">Reference proteome</keyword>
<dbReference type="Proteomes" id="UP000606194">
    <property type="component" value="Unassembled WGS sequence"/>
</dbReference>
<dbReference type="RefSeq" id="WP_157880825.1">
    <property type="nucleotide sequence ID" value="NZ_BMTL01000054.1"/>
</dbReference>
<evidence type="ECO:0000313" key="3">
    <source>
        <dbReference type="Proteomes" id="UP000606194"/>
    </source>
</evidence>
<evidence type="ECO:0000256" key="1">
    <source>
        <dbReference type="SAM" id="Phobius"/>
    </source>
</evidence>
<keyword evidence="1" id="KW-1133">Transmembrane helix</keyword>
<proteinExistence type="predicted"/>
<feature type="transmembrane region" description="Helical" evidence="1">
    <location>
        <begin position="241"/>
        <end position="264"/>
    </location>
</feature>
<feature type="transmembrane region" description="Helical" evidence="1">
    <location>
        <begin position="79"/>
        <end position="98"/>
    </location>
</feature>
<reference evidence="2" key="2">
    <citation type="submission" date="2020-09" db="EMBL/GenBank/DDBJ databases">
        <authorList>
            <person name="Sun Q."/>
            <person name="Ohkuma M."/>
        </authorList>
    </citation>
    <scope>NUCLEOTIDE SEQUENCE</scope>
    <source>
        <strain evidence="2">JCM 4386</strain>
    </source>
</reference>
<sequence>MNTEPPGTRARPGLAVRLCARWWELHTRPGPEHASGNITRTGWQPRTPALLIGAPLLATTLLLAPVLADRLGRASGSAPPARCLAWTLCLAAVFGYVAKVTTGRGGSPWRGRHGGHRDVAVVLLAAPALALAVRLPQTAADSALALALPLAVGAHFSYTEKLPRAAVRSLDLAGWHDARPVERGWMLARMLVLAAVAAGLTVRLLLSPPAGPWIAAGSAALGLGLWRIGRKLRPAGYHPYVHHWFVFLWLAVLSTGSTPLVALASGAFVEGAARWSCAPLWHLDTRRNAI</sequence>
<name>A0A918GCE6_9ACTN</name>
<organism evidence="2 3">
    <name type="scientific">Streptomyces humidus</name>
    <dbReference type="NCBI Taxonomy" id="52259"/>
    <lineage>
        <taxon>Bacteria</taxon>
        <taxon>Bacillati</taxon>
        <taxon>Actinomycetota</taxon>
        <taxon>Actinomycetes</taxon>
        <taxon>Kitasatosporales</taxon>
        <taxon>Streptomycetaceae</taxon>
        <taxon>Streptomyces</taxon>
    </lineage>
</organism>
<comment type="caution">
    <text evidence="2">The sequence shown here is derived from an EMBL/GenBank/DDBJ whole genome shotgun (WGS) entry which is preliminary data.</text>
</comment>
<protein>
    <submittedName>
        <fullName evidence="2">Uncharacterized protein</fullName>
    </submittedName>
</protein>
<keyword evidence="1" id="KW-0472">Membrane</keyword>
<feature type="transmembrane region" description="Helical" evidence="1">
    <location>
        <begin position="212"/>
        <end position="229"/>
    </location>
</feature>
<keyword evidence="1" id="KW-0812">Transmembrane</keyword>
<gene>
    <name evidence="2" type="ORF">GCM10010269_78530</name>
</gene>
<evidence type="ECO:0000313" key="2">
    <source>
        <dbReference type="EMBL" id="GGS28175.1"/>
    </source>
</evidence>
<dbReference type="AlphaFoldDB" id="A0A918GCE6"/>